<evidence type="ECO:0000256" key="3">
    <source>
        <dbReference type="ARBA" id="ARBA00004961"/>
    </source>
</evidence>
<dbReference type="CDD" id="cd01400">
    <property type="entry name" value="6PGL"/>
    <property type="match status" value="1"/>
</dbReference>
<dbReference type="InterPro" id="IPR037171">
    <property type="entry name" value="NagB/RpiA_transferase-like"/>
</dbReference>
<dbReference type="InterPro" id="IPR039104">
    <property type="entry name" value="6PGL"/>
</dbReference>
<name>A0A239AM94_9BACT</name>
<comment type="catalytic activity">
    <reaction evidence="1 7">
        <text>6-phospho-D-glucono-1,5-lactone + H2O = 6-phospho-D-gluconate + H(+)</text>
        <dbReference type="Rhea" id="RHEA:12556"/>
        <dbReference type="ChEBI" id="CHEBI:15377"/>
        <dbReference type="ChEBI" id="CHEBI:15378"/>
        <dbReference type="ChEBI" id="CHEBI:57955"/>
        <dbReference type="ChEBI" id="CHEBI:58759"/>
        <dbReference type="EC" id="3.1.1.31"/>
    </reaction>
</comment>
<comment type="similarity">
    <text evidence="4 7">Belongs to the glucosamine/galactosamine-6-phosphate isomerase family. 6-phosphogluconolactonase subfamily.</text>
</comment>
<dbReference type="PANTHER" id="PTHR11054">
    <property type="entry name" value="6-PHOSPHOGLUCONOLACTONASE"/>
    <property type="match status" value="1"/>
</dbReference>
<accession>A0A239AM94</accession>
<feature type="domain" description="Glucosamine/galactosamine-6-phosphate isomerase" evidence="8">
    <location>
        <begin position="14"/>
        <end position="235"/>
    </location>
</feature>
<evidence type="ECO:0000313" key="9">
    <source>
        <dbReference type="EMBL" id="SNR96174.1"/>
    </source>
</evidence>
<sequence length="250" mass="27167">MARNNVPTLHVFPTPEEVLQQLADFFVELATRAIAGHGTFSVALSGGSSPKKLYELLASPAYRSRVQWEEVFFFFGDERNVPPTDTESNYRMAHEALLGPLGIAPTQVFAVDTALAPAEAAQRYSQSITEFFGQREARFDLVLLGLGDNSHTASLFPHTPVLAESVAGAREVYVEEKQAYRITLTAPLLNQAQVVAFLVYGADKAVAVQHVVAGEQDIAQFPAQLIAPTSGQLHWFLDDAAASLLPAGRQ</sequence>
<evidence type="ECO:0000313" key="10">
    <source>
        <dbReference type="Proteomes" id="UP000198310"/>
    </source>
</evidence>
<dbReference type="Proteomes" id="UP000198310">
    <property type="component" value="Unassembled WGS sequence"/>
</dbReference>
<evidence type="ECO:0000256" key="6">
    <source>
        <dbReference type="ARBA" id="ARBA00020337"/>
    </source>
</evidence>
<dbReference type="NCBIfam" id="TIGR01198">
    <property type="entry name" value="pgl"/>
    <property type="match status" value="1"/>
</dbReference>
<evidence type="ECO:0000256" key="5">
    <source>
        <dbReference type="ARBA" id="ARBA00013198"/>
    </source>
</evidence>
<dbReference type="RefSeq" id="WP_089334079.1">
    <property type="nucleotide sequence ID" value="NZ_FZNS01000013.1"/>
</dbReference>
<dbReference type="SUPFAM" id="SSF100950">
    <property type="entry name" value="NagB/RpiA/CoA transferase-like"/>
    <property type="match status" value="1"/>
</dbReference>
<dbReference type="PANTHER" id="PTHR11054:SF0">
    <property type="entry name" value="6-PHOSPHOGLUCONOLACTONASE"/>
    <property type="match status" value="1"/>
</dbReference>
<dbReference type="Pfam" id="PF01182">
    <property type="entry name" value="Glucosamine_iso"/>
    <property type="match status" value="1"/>
</dbReference>
<comment type="pathway">
    <text evidence="3 7">Carbohydrate degradation; pentose phosphate pathway; D-ribulose 5-phosphate from D-glucose 6-phosphate (oxidative stage): step 2/3.</text>
</comment>
<dbReference type="GO" id="GO:0006098">
    <property type="term" value="P:pentose-phosphate shunt"/>
    <property type="evidence" value="ECO:0007669"/>
    <property type="project" value="UniProtKB-UniPathway"/>
</dbReference>
<evidence type="ECO:0000256" key="2">
    <source>
        <dbReference type="ARBA" id="ARBA00002681"/>
    </source>
</evidence>
<dbReference type="EC" id="3.1.1.31" evidence="5 7"/>
<keyword evidence="7" id="KW-0378">Hydrolase</keyword>
<keyword evidence="10" id="KW-1185">Reference proteome</keyword>
<protein>
    <recommendedName>
        <fullName evidence="6 7">6-phosphogluconolactonase</fullName>
        <shortName evidence="7">6PGL</shortName>
        <ecNumber evidence="5 7">3.1.1.31</ecNumber>
    </recommendedName>
</protein>
<evidence type="ECO:0000256" key="7">
    <source>
        <dbReference type="RuleBase" id="RU365095"/>
    </source>
</evidence>
<dbReference type="AlphaFoldDB" id="A0A239AM94"/>
<dbReference type="InterPro" id="IPR005900">
    <property type="entry name" value="6-phosphogluconolactonase_DevB"/>
</dbReference>
<comment type="function">
    <text evidence="2 7">Hydrolysis of 6-phosphogluconolactone to 6-phosphogluconate.</text>
</comment>
<dbReference type="InterPro" id="IPR006148">
    <property type="entry name" value="Glc/Gal-6P_isomerase"/>
</dbReference>
<dbReference type="UniPathway" id="UPA00115">
    <property type="reaction ID" value="UER00409"/>
</dbReference>
<proteinExistence type="inferred from homology"/>
<evidence type="ECO:0000256" key="4">
    <source>
        <dbReference type="ARBA" id="ARBA00010662"/>
    </source>
</evidence>
<dbReference type="Gene3D" id="3.40.50.1360">
    <property type="match status" value="1"/>
</dbReference>
<dbReference type="GO" id="GO:0017057">
    <property type="term" value="F:6-phosphogluconolactonase activity"/>
    <property type="evidence" value="ECO:0007669"/>
    <property type="project" value="UniProtKB-UniRule"/>
</dbReference>
<reference evidence="10" key="1">
    <citation type="submission" date="2017-06" db="EMBL/GenBank/DDBJ databases">
        <authorList>
            <person name="Varghese N."/>
            <person name="Submissions S."/>
        </authorList>
    </citation>
    <scope>NUCLEOTIDE SEQUENCE [LARGE SCALE GENOMIC DNA]</scope>
    <source>
        <strain evidence="10">DSM 28041</strain>
    </source>
</reference>
<dbReference type="GO" id="GO:0005975">
    <property type="term" value="P:carbohydrate metabolic process"/>
    <property type="evidence" value="ECO:0007669"/>
    <property type="project" value="UniProtKB-UniRule"/>
</dbReference>
<organism evidence="9 10">
    <name type="scientific">Hymenobacter mucosus</name>
    <dbReference type="NCBI Taxonomy" id="1411120"/>
    <lineage>
        <taxon>Bacteria</taxon>
        <taxon>Pseudomonadati</taxon>
        <taxon>Bacteroidota</taxon>
        <taxon>Cytophagia</taxon>
        <taxon>Cytophagales</taxon>
        <taxon>Hymenobacteraceae</taxon>
        <taxon>Hymenobacter</taxon>
    </lineage>
</organism>
<dbReference type="EMBL" id="FZNS01000013">
    <property type="protein sequence ID" value="SNR96174.1"/>
    <property type="molecule type" value="Genomic_DNA"/>
</dbReference>
<evidence type="ECO:0000256" key="1">
    <source>
        <dbReference type="ARBA" id="ARBA00000832"/>
    </source>
</evidence>
<evidence type="ECO:0000259" key="8">
    <source>
        <dbReference type="Pfam" id="PF01182"/>
    </source>
</evidence>
<gene>
    <name evidence="7" type="primary">pgl</name>
    <name evidence="9" type="ORF">SAMN06269173_11361</name>
</gene>